<accession>A0AAV8PTZ0</accession>
<dbReference type="EMBL" id="JAQQAF010000009">
    <property type="protein sequence ID" value="KAJ8460393.1"/>
    <property type="molecule type" value="Genomic_DNA"/>
</dbReference>
<dbReference type="AlphaFoldDB" id="A0AAV8PTZ0"/>
<feature type="region of interest" description="Disordered" evidence="1">
    <location>
        <begin position="1"/>
        <end position="22"/>
    </location>
</feature>
<sequence length="195" mass="22036">MYDESAVSEHNGAAVEARVSTSNETPTRGIRDWYRCQSYKTANLETKTPQLPVTSSVEVRRQDDGQLSPTGLFVTRFPDLTDDHRIRRKVMETAELELVRGVREAGIRRRRVYRLSKKALKNMEAFASECSQVSFKCVFCVNMASVGHLLFRTGLMWSEGSTGNEAQTWPVTWKATSSPGGQNLKLHSKSCTWRT</sequence>
<organism evidence="2 3">
    <name type="scientific">Ensete ventricosum</name>
    <name type="common">Abyssinian banana</name>
    <name type="synonym">Musa ensete</name>
    <dbReference type="NCBI Taxonomy" id="4639"/>
    <lineage>
        <taxon>Eukaryota</taxon>
        <taxon>Viridiplantae</taxon>
        <taxon>Streptophyta</taxon>
        <taxon>Embryophyta</taxon>
        <taxon>Tracheophyta</taxon>
        <taxon>Spermatophyta</taxon>
        <taxon>Magnoliopsida</taxon>
        <taxon>Liliopsida</taxon>
        <taxon>Zingiberales</taxon>
        <taxon>Musaceae</taxon>
        <taxon>Ensete</taxon>
    </lineage>
</organism>
<reference evidence="2 3" key="1">
    <citation type="submission" date="2022-12" db="EMBL/GenBank/DDBJ databases">
        <title>Chromosome-scale assembly of the Ensete ventricosum genome.</title>
        <authorList>
            <person name="Dussert Y."/>
            <person name="Stocks J."/>
            <person name="Wendawek A."/>
            <person name="Woldeyes F."/>
            <person name="Nichols R.A."/>
            <person name="Borrell J.S."/>
        </authorList>
    </citation>
    <scope>NUCLEOTIDE SEQUENCE [LARGE SCALE GENOMIC DNA]</scope>
    <source>
        <strain evidence="3">cv. Maze</strain>
        <tissue evidence="2">Seeds</tissue>
    </source>
</reference>
<keyword evidence="3" id="KW-1185">Reference proteome</keyword>
<name>A0AAV8PTZ0_ENSVE</name>
<dbReference type="Proteomes" id="UP001222027">
    <property type="component" value="Unassembled WGS sequence"/>
</dbReference>
<proteinExistence type="predicted"/>
<comment type="caution">
    <text evidence="2">The sequence shown here is derived from an EMBL/GenBank/DDBJ whole genome shotgun (WGS) entry which is preliminary data.</text>
</comment>
<evidence type="ECO:0000256" key="1">
    <source>
        <dbReference type="SAM" id="MobiDB-lite"/>
    </source>
</evidence>
<gene>
    <name evidence="2" type="ORF">OPV22_033319</name>
</gene>
<protein>
    <submittedName>
        <fullName evidence="2">Uncharacterized protein</fullName>
    </submittedName>
</protein>
<evidence type="ECO:0000313" key="2">
    <source>
        <dbReference type="EMBL" id="KAJ8460393.1"/>
    </source>
</evidence>
<evidence type="ECO:0000313" key="3">
    <source>
        <dbReference type="Proteomes" id="UP001222027"/>
    </source>
</evidence>